<protein>
    <submittedName>
        <fullName evidence="1">LuxR C-terminal-related transcriptional regulator</fullName>
    </submittedName>
</protein>
<dbReference type="EMBL" id="JAIMFO010000005">
    <property type="protein sequence ID" value="MBY4797513.1"/>
    <property type="molecule type" value="Genomic_DNA"/>
</dbReference>
<gene>
    <name evidence="1" type="ORF">K6V98_03965</name>
</gene>
<accession>A0ABS7MKE8</accession>
<reference evidence="1 2" key="1">
    <citation type="submission" date="2021-08" db="EMBL/GenBank/DDBJ databases">
        <title>Collinsella faecalis sp. nov. isolated from swine faeces.</title>
        <authorList>
            <person name="Oh B.S."/>
            <person name="Lee J.H."/>
        </authorList>
    </citation>
    <scope>NUCLEOTIDE SEQUENCE [LARGE SCALE GENOMIC DNA]</scope>
    <source>
        <strain evidence="1 2">AGMB00827</strain>
    </source>
</reference>
<dbReference type="RefSeq" id="WP_222199227.1">
    <property type="nucleotide sequence ID" value="NZ_JAIMFO010000005.1"/>
</dbReference>
<organism evidence="1 2">
    <name type="scientific">Collinsella ureilytica</name>
    <dbReference type="NCBI Taxonomy" id="2869515"/>
    <lineage>
        <taxon>Bacteria</taxon>
        <taxon>Bacillati</taxon>
        <taxon>Actinomycetota</taxon>
        <taxon>Coriobacteriia</taxon>
        <taxon>Coriobacteriales</taxon>
        <taxon>Coriobacteriaceae</taxon>
        <taxon>Collinsella</taxon>
    </lineage>
</organism>
<proteinExistence type="predicted"/>
<comment type="caution">
    <text evidence="1">The sequence shown here is derived from an EMBL/GenBank/DDBJ whole genome shotgun (WGS) entry which is preliminary data.</text>
</comment>
<dbReference type="SUPFAM" id="SSF46894">
    <property type="entry name" value="C-terminal effector domain of the bipartite response regulators"/>
    <property type="match status" value="1"/>
</dbReference>
<dbReference type="InterPro" id="IPR016032">
    <property type="entry name" value="Sig_transdc_resp-reg_C-effctor"/>
</dbReference>
<keyword evidence="2" id="KW-1185">Reference proteome</keyword>
<dbReference type="Proteomes" id="UP000700908">
    <property type="component" value="Unassembled WGS sequence"/>
</dbReference>
<sequence>MEHRTPSISMPNHDRVLHYLLSKGLSEQEAEILILSATGLTMNAIARERCYSRGSVNTACRKGFAFLVVHSREQLRKKISQVIGM</sequence>
<dbReference type="InterPro" id="IPR036388">
    <property type="entry name" value="WH-like_DNA-bd_sf"/>
</dbReference>
<evidence type="ECO:0000313" key="1">
    <source>
        <dbReference type="EMBL" id="MBY4797513.1"/>
    </source>
</evidence>
<name>A0ABS7MKE8_9ACTN</name>
<dbReference type="Gene3D" id="1.10.10.10">
    <property type="entry name" value="Winged helix-like DNA-binding domain superfamily/Winged helix DNA-binding domain"/>
    <property type="match status" value="1"/>
</dbReference>
<evidence type="ECO:0000313" key="2">
    <source>
        <dbReference type="Proteomes" id="UP000700908"/>
    </source>
</evidence>